<evidence type="ECO:0000313" key="5">
    <source>
        <dbReference type="EMBL" id="MBP3957928.1"/>
    </source>
</evidence>
<dbReference type="CDD" id="cd17580">
    <property type="entry name" value="REC_2_DhkD-like"/>
    <property type="match status" value="1"/>
</dbReference>
<keyword evidence="6" id="KW-1185">Reference proteome</keyword>
<feature type="modified residue" description="4-aspartylphosphate" evidence="2">
    <location>
        <position position="59"/>
    </location>
</feature>
<dbReference type="Proteomes" id="UP000676565">
    <property type="component" value="Unassembled WGS sequence"/>
</dbReference>
<feature type="domain" description="Response regulatory" evidence="4">
    <location>
        <begin position="10"/>
        <end position="126"/>
    </location>
</feature>
<name>A0ABS5BYH1_9BACT</name>
<dbReference type="Gene3D" id="3.40.50.2300">
    <property type="match status" value="1"/>
</dbReference>
<dbReference type="InterPro" id="IPR050595">
    <property type="entry name" value="Bact_response_regulator"/>
</dbReference>
<evidence type="ECO:0000256" key="1">
    <source>
        <dbReference type="ARBA" id="ARBA00022553"/>
    </source>
</evidence>
<sequence length="187" mass="20853">MELPPPVAVRVLVVDDNRDAADTLAMLLELRRYDVRVAYDGRAALRSARAWVPDCLISDIRMPGMDGYALAREARTDPALAGVKLVALSAFSDARHVQRAAEAGFDYRITKAADAQELLEVLKMIEQIKELATRTQELAGQNVELAGQTKELLKEVKQEVKEVKQEVQELKKEVKELKEDRGDPTAQ</sequence>
<proteinExistence type="predicted"/>
<organism evidence="5 6">
    <name type="scientific">Gemmata palustris</name>
    <dbReference type="NCBI Taxonomy" id="2822762"/>
    <lineage>
        <taxon>Bacteria</taxon>
        <taxon>Pseudomonadati</taxon>
        <taxon>Planctomycetota</taxon>
        <taxon>Planctomycetia</taxon>
        <taxon>Gemmatales</taxon>
        <taxon>Gemmataceae</taxon>
        <taxon>Gemmata</taxon>
    </lineage>
</organism>
<dbReference type="Pfam" id="PF00072">
    <property type="entry name" value="Response_reg"/>
    <property type="match status" value="1"/>
</dbReference>
<evidence type="ECO:0000259" key="4">
    <source>
        <dbReference type="PROSITE" id="PS50110"/>
    </source>
</evidence>
<protein>
    <submittedName>
        <fullName evidence="5">Response regulator</fullName>
    </submittedName>
</protein>
<dbReference type="EMBL" id="JAGKQQ010000001">
    <property type="protein sequence ID" value="MBP3957928.1"/>
    <property type="molecule type" value="Genomic_DNA"/>
</dbReference>
<dbReference type="PANTHER" id="PTHR44591">
    <property type="entry name" value="STRESS RESPONSE REGULATOR PROTEIN 1"/>
    <property type="match status" value="1"/>
</dbReference>
<keyword evidence="1 2" id="KW-0597">Phosphoprotein</keyword>
<evidence type="ECO:0000256" key="2">
    <source>
        <dbReference type="PROSITE-ProRule" id="PRU00169"/>
    </source>
</evidence>
<dbReference type="SUPFAM" id="SSF52172">
    <property type="entry name" value="CheY-like"/>
    <property type="match status" value="1"/>
</dbReference>
<dbReference type="PROSITE" id="PS50110">
    <property type="entry name" value="RESPONSE_REGULATORY"/>
    <property type="match status" value="1"/>
</dbReference>
<dbReference type="InterPro" id="IPR001789">
    <property type="entry name" value="Sig_transdc_resp-reg_receiver"/>
</dbReference>
<reference evidence="5 6" key="1">
    <citation type="submission" date="2021-04" db="EMBL/GenBank/DDBJ databases">
        <authorList>
            <person name="Ivanova A."/>
        </authorList>
    </citation>
    <scope>NUCLEOTIDE SEQUENCE [LARGE SCALE GENOMIC DNA]</scope>
    <source>
        <strain evidence="5 6">G18</strain>
    </source>
</reference>
<keyword evidence="3" id="KW-0175">Coiled coil</keyword>
<dbReference type="InterPro" id="IPR011006">
    <property type="entry name" value="CheY-like_superfamily"/>
</dbReference>
<dbReference type="PANTHER" id="PTHR44591:SF3">
    <property type="entry name" value="RESPONSE REGULATORY DOMAIN-CONTAINING PROTEIN"/>
    <property type="match status" value="1"/>
</dbReference>
<evidence type="ECO:0000313" key="6">
    <source>
        <dbReference type="Proteomes" id="UP000676565"/>
    </source>
</evidence>
<dbReference type="SMART" id="SM00448">
    <property type="entry name" value="REC"/>
    <property type="match status" value="1"/>
</dbReference>
<gene>
    <name evidence="5" type="ORF">J8F10_21960</name>
</gene>
<accession>A0ABS5BYH1</accession>
<comment type="caution">
    <text evidence="5">The sequence shown here is derived from an EMBL/GenBank/DDBJ whole genome shotgun (WGS) entry which is preliminary data.</text>
</comment>
<feature type="coiled-coil region" evidence="3">
    <location>
        <begin position="146"/>
        <end position="180"/>
    </location>
</feature>
<dbReference type="RefSeq" id="WP_210657448.1">
    <property type="nucleotide sequence ID" value="NZ_JAGKQQ010000001.1"/>
</dbReference>
<evidence type="ECO:0000256" key="3">
    <source>
        <dbReference type="SAM" id="Coils"/>
    </source>
</evidence>